<dbReference type="InterPro" id="IPR011032">
    <property type="entry name" value="GroES-like_sf"/>
</dbReference>
<evidence type="ECO:0000256" key="1">
    <source>
        <dbReference type="ARBA" id="ARBA00022857"/>
    </source>
</evidence>
<keyword evidence="1" id="KW-0521">NADP</keyword>
<dbReference type="InterPro" id="IPR013149">
    <property type="entry name" value="ADH-like_C"/>
</dbReference>
<dbReference type="InterPro" id="IPR036291">
    <property type="entry name" value="NAD(P)-bd_dom_sf"/>
</dbReference>
<name>Q2G4L9_NOVAD</name>
<dbReference type="InterPro" id="IPR013154">
    <property type="entry name" value="ADH-like_N"/>
</dbReference>
<evidence type="ECO:0000313" key="3">
    <source>
        <dbReference type="EMBL" id="ABD27204.1"/>
    </source>
</evidence>
<organism evidence="3 4">
    <name type="scientific">Novosphingobium aromaticivorans (strain ATCC 700278 / DSM 12444 / CCUG 56034 / CIP 105152 / NBRC 16084 / F199)</name>
    <dbReference type="NCBI Taxonomy" id="279238"/>
    <lineage>
        <taxon>Bacteria</taxon>
        <taxon>Pseudomonadati</taxon>
        <taxon>Pseudomonadota</taxon>
        <taxon>Alphaproteobacteria</taxon>
        <taxon>Sphingomonadales</taxon>
        <taxon>Sphingomonadaceae</taxon>
        <taxon>Novosphingobium</taxon>
    </lineage>
</organism>
<dbReference type="KEGG" id="nar:Saro_2768"/>
<dbReference type="Pfam" id="PF08240">
    <property type="entry name" value="ADH_N"/>
    <property type="match status" value="1"/>
</dbReference>
<dbReference type="EvolutionaryTrace" id="Q2G4L9"/>
<dbReference type="SUPFAM" id="SSF50129">
    <property type="entry name" value="GroES-like"/>
    <property type="match status" value="1"/>
</dbReference>
<dbReference type="eggNOG" id="COG0604">
    <property type="taxonomic scope" value="Bacteria"/>
</dbReference>
<dbReference type="Gene3D" id="3.40.50.720">
    <property type="entry name" value="NAD(P)-binding Rossmann-like Domain"/>
    <property type="match status" value="1"/>
</dbReference>
<dbReference type="Pfam" id="PF00107">
    <property type="entry name" value="ADH_zinc_N"/>
    <property type="match status" value="1"/>
</dbReference>
<dbReference type="EMBL" id="CP000248">
    <property type="protein sequence ID" value="ABD27204.1"/>
    <property type="molecule type" value="Genomic_DNA"/>
</dbReference>
<dbReference type="SMR" id="Q2G4L9"/>
<dbReference type="PANTHER" id="PTHR44154:SF1">
    <property type="entry name" value="QUINONE OXIDOREDUCTASE"/>
    <property type="match status" value="1"/>
</dbReference>
<evidence type="ECO:0007829" key="5">
    <source>
        <dbReference type="PDB" id="3GAZ"/>
    </source>
</evidence>
<feature type="domain" description="Enoyl reductase (ER)" evidence="2">
    <location>
        <begin position="16"/>
        <end position="331"/>
    </location>
</feature>
<sequence length="343" mass="35990">MTTPTMIAAVVEEANGPFVLRKLARPQPAPGQVLVQIEASGTNPLDAKIRAGEAPHAQQPLPAILGMDLAGTVVAVGPEVDSFRVGDAVFGLTGGVGGLQGTHAQFAAVDARLLASKPAALTMRQASVLPLVFITAWEGLVDRAQVQDGQTVLIQGGGGGVGHVAIQIALARGARVFATARGSDLEYVRDLGATPIDASREPEDYAAEHTAGQGFDLVYDTLGGPVLDASFSAVKRFGHVVSCLGWGTHKLAPLSFKQATYSGVFTLHTLLANEGLAHFGEMLREADALVQTGKLAPRLDPRTFSIAEIGSAYDAVLGRNDVPRQRGKIAITVEPQFNLHEQR</sequence>
<protein>
    <submittedName>
        <fullName evidence="3">Alcohol dehydrogenase superfamily, zinc-containing</fullName>
    </submittedName>
</protein>
<reference evidence="5" key="2">
    <citation type="submission" date="2009-02" db="PDB data bank">
        <title>Crystal structure of alcohol dehydrogenase superfamily protein from Novosphingobium aromaticivorans.</title>
        <authorList>
            <person name="Damodharan L."/>
            <person name="Burley S.K."/>
            <person name="Swaminathan S."/>
        </authorList>
    </citation>
    <scope>X-RAY CRYSTALLOGRAPHY (1.96 ANGSTROMS) OF 2-334</scope>
</reference>
<dbReference type="AlphaFoldDB" id="Q2G4L9"/>
<proteinExistence type="evidence at protein level"/>
<keyword evidence="5" id="KW-0002">3D-structure</keyword>
<dbReference type="SMART" id="SM00829">
    <property type="entry name" value="PKS_ER"/>
    <property type="match status" value="1"/>
</dbReference>
<dbReference type="PDB" id="3GAZ">
    <property type="method" value="X-ray"/>
    <property type="resolution" value="1.96 A"/>
    <property type="chains" value="A/B=2-334"/>
</dbReference>
<dbReference type="GO" id="GO:0016491">
    <property type="term" value="F:oxidoreductase activity"/>
    <property type="evidence" value="ECO:0007669"/>
    <property type="project" value="InterPro"/>
</dbReference>
<dbReference type="InterPro" id="IPR020843">
    <property type="entry name" value="ER"/>
</dbReference>
<dbReference type="InterPro" id="IPR051603">
    <property type="entry name" value="Zinc-ADH_QOR/CCCR"/>
</dbReference>
<dbReference type="PDBsum" id="3GAZ"/>
<keyword evidence="4" id="KW-1185">Reference proteome</keyword>
<gene>
    <name evidence="3" type="ordered locus">Saro_2768</name>
</gene>
<dbReference type="Gene3D" id="3.90.180.10">
    <property type="entry name" value="Medium-chain alcohol dehydrogenases, catalytic domain"/>
    <property type="match status" value="1"/>
</dbReference>
<dbReference type="RefSeq" id="WP_011446408.1">
    <property type="nucleotide sequence ID" value="NC_007794.1"/>
</dbReference>
<dbReference type="CDD" id="cd08272">
    <property type="entry name" value="MDR6"/>
    <property type="match status" value="1"/>
</dbReference>
<evidence type="ECO:0000313" key="4">
    <source>
        <dbReference type="Proteomes" id="UP000009134"/>
    </source>
</evidence>
<dbReference type="Proteomes" id="UP000009134">
    <property type="component" value="Chromosome"/>
</dbReference>
<dbReference type="PANTHER" id="PTHR44154">
    <property type="entry name" value="QUINONE OXIDOREDUCTASE"/>
    <property type="match status" value="1"/>
</dbReference>
<dbReference type="HOGENOM" id="CLU_026673_3_3_5"/>
<dbReference type="STRING" id="279238.Saro_2768"/>
<evidence type="ECO:0000259" key="2">
    <source>
        <dbReference type="SMART" id="SM00829"/>
    </source>
</evidence>
<dbReference type="SUPFAM" id="SSF51735">
    <property type="entry name" value="NAD(P)-binding Rossmann-fold domains"/>
    <property type="match status" value="1"/>
</dbReference>
<reference evidence="4" key="1">
    <citation type="submission" date="2006-01" db="EMBL/GenBank/DDBJ databases">
        <title>Complete sequence of Novosphingobium aromaticivorans DSM 12444.</title>
        <authorList>
            <consortium name="US DOE Joint Genome Institute"/>
            <person name="Copeland A."/>
            <person name="Lucas S."/>
            <person name="Lapidus A."/>
            <person name="Barry K."/>
            <person name="Detter J.C."/>
            <person name="Glavina T."/>
            <person name="Hammon N."/>
            <person name="Israni S."/>
            <person name="Pitluck S."/>
            <person name="Chain P."/>
            <person name="Malfatti S."/>
            <person name="Shin M."/>
            <person name="Vergez L."/>
            <person name="Schmutz J."/>
            <person name="Larimer F."/>
            <person name="Land M."/>
            <person name="Kyrpides N."/>
            <person name="Ivanova N."/>
            <person name="Fredrickson J."/>
            <person name="Balkwill D."/>
            <person name="Romine M.F."/>
            <person name="Richardson P."/>
        </authorList>
    </citation>
    <scope>NUCLEOTIDE SEQUENCE [LARGE SCALE GENOMIC DNA]</scope>
    <source>
        <strain evidence="4">ATCC 700278 / DSM 12444 / CCUG 56034 / CIP 105152 / NBRC 16084 / F199</strain>
    </source>
</reference>
<accession>Q2G4L9</accession>